<organism evidence="2 3">
    <name type="scientific">Schizophyllum amplum</name>
    <dbReference type="NCBI Taxonomy" id="97359"/>
    <lineage>
        <taxon>Eukaryota</taxon>
        <taxon>Fungi</taxon>
        <taxon>Dikarya</taxon>
        <taxon>Basidiomycota</taxon>
        <taxon>Agaricomycotina</taxon>
        <taxon>Agaricomycetes</taxon>
        <taxon>Agaricomycetidae</taxon>
        <taxon>Agaricales</taxon>
        <taxon>Schizophyllaceae</taxon>
        <taxon>Schizophyllum</taxon>
    </lineage>
</organism>
<evidence type="ECO:0000313" key="3">
    <source>
        <dbReference type="Proteomes" id="UP000320762"/>
    </source>
</evidence>
<dbReference type="EMBL" id="VDMD01000014">
    <property type="protein sequence ID" value="TRM62067.1"/>
    <property type="molecule type" value="Genomic_DNA"/>
</dbReference>
<comment type="caution">
    <text evidence="2">The sequence shown here is derived from an EMBL/GenBank/DDBJ whole genome shotgun (WGS) entry which is preliminary data.</text>
</comment>
<dbReference type="Proteomes" id="UP000320762">
    <property type="component" value="Unassembled WGS sequence"/>
</dbReference>
<gene>
    <name evidence="2" type="ORF">BD626DRAFT_499694</name>
</gene>
<evidence type="ECO:0000256" key="1">
    <source>
        <dbReference type="SAM" id="MobiDB-lite"/>
    </source>
</evidence>
<name>A0A550CBA7_9AGAR</name>
<accession>A0A550CBA7</accession>
<protein>
    <submittedName>
        <fullName evidence="2">Uncharacterized protein</fullName>
    </submittedName>
</protein>
<keyword evidence="3" id="KW-1185">Reference proteome</keyword>
<reference evidence="2 3" key="1">
    <citation type="journal article" date="2019" name="New Phytol.">
        <title>Comparative genomics reveals unique wood-decay strategies and fruiting body development in the Schizophyllaceae.</title>
        <authorList>
            <person name="Almasi E."/>
            <person name="Sahu N."/>
            <person name="Krizsan K."/>
            <person name="Balint B."/>
            <person name="Kovacs G.M."/>
            <person name="Kiss B."/>
            <person name="Cseklye J."/>
            <person name="Drula E."/>
            <person name="Henrissat B."/>
            <person name="Nagy I."/>
            <person name="Chovatia M."/>
            <person name="Adam C."/>
            <person name="LaButti K."/>
            <person name="Lipzen A."/>
            <person name="Riley R."/>
            <person name="Grigoriev I.V."/>
            <person name="Nagy L.G."/>
        </authorList>
    </citation>
    <scope>NUCLEOTIDE SEQUENCE [LARGE SCALE GENOMIC DNA]</scope>
    <source>
        <strain evidence="2 3">NL-1724</strain>
    </source>
</reference>
<proteinExistence type="predicted"/>
<feature type="region of interest" description="Disordered" evidence="1">
    <location>
        <begin position="1"/>
        <end position="22"/>
    </location>
</feature>
<evidence type="ECO:0000313" key="2">
    <source>
        <dbReference type="EMBL" id="TRM62067.1"/>
    </source>
</evidence>
<dbReference type="AlphaFoldDB" id="A0A550CBA7"/>
<sequence length="115" mass="12459">MTPSPAEYGPIELHKASPGVSSPARLWHTTRASFIRPASLSTPPSTTQRRPRLLRSDAPVYHAGTLPSTTQGRSRLLRSDAAACPPATLPPTLPRRTHNAASDSVDYVCEATFIW</sequence>